<dbReference type="InterPro" id="IPR001986">
    <property type="entry name" value="Enolpyruvate_Tfrase_dom"/>
</dbReference>
<comment type="similarity">
    <text evidence="2 7">Belongs to the EPSP synthase family.</text>
</comment>
<feature type="binding site" evidence="7">
    <location>
        <position position="187"/>
    </location>
    <ligand>
        <name>phosphoenolpyruvate</name>
        <dbReference type="ChEBI" id="CHEBI:58702"/>
    </ligand>
</feature>
<keyword evidence="4 7" id="KW-0808">Transferase</keyword>
<keyword evidence="7" id="KW-0963">Cytoplasm</keyword>
<comment type="subcellular location">
    <subcellularLocation>
        <location evidence="7">Cytoplasm</location>
    </subcellularLocation>
</comment>
<dbReference type="PROSITE" id="PS00885">
    <property type="entry name" value="EPSP_SYNTHASE_2"/>
    <property type="match status" value="1"/>
</dbReference>
<protein>
    <recommendedName>
        <fullName evidence="7">3-phosphoshikimate 1-carboxyvinyltransferase</fullName>
        <ecNumber evidence="7">2.5.1.19</ecNumber>
    </recommendedName>
    <alternativeName>
        <fullName evidence="7">5-enolpyruvylshikimate-3-phosphate synthase</fullName>
        <shortName evidence="7">EPSP synthase</shortName>
        <shortName evidence="7">EPSPS</shortName>
    </alternativeName>
</protein>
<comment type="caution">
    <text evidence="9">The sequence shown here is derived from an EMBL/GenBank/DDBJ whole genome shotgun (WGS) entry which is preliminary data.</text>
</comment>
<proteinExistence type="inferred from homology"/>
<comment type="catalytic activity">
    <reaction evidence="6">
        <text>3-phosphoshikimate + phosphoenolpyruvate = 5-O-(1-carboxyvinyl)-3-phosphoshikimate + phosphate</text>
        <dbReference type="Rhea" id="RHEA:21256"/>
        <dbReference type="ChEBI" id="CHEBI:43474"/>
        <dbReference type="ChEBI" id="CHEBI:57701"/>
        <dbReference type="ChEBI" id="CHEBI:58702"/>
        <dbReference type="ChEBI" id="CHEBI:145989"/>
        <dbReference type="EC" id="2.5.1.19"/>
    </reaction>
    <physiologicalReaction direction="left-to-right" evidence="6">
        <dbReference type="Rhea" id="RHEA:21257"/>
    </physiologicalReaction>
</comment>
<evidence type="ECO:0000256" key="3">
    <source>
        <dbReference type="ARBA" id="ARBA00022605"/>
    </source>
</evidence>
<dbReference type="PANTHER" id="PTHR21090:SF5">
    <property type="entry name" value="PENTAFUNCTIONAL AROM POLYPEPTIDE"/>
    <property type="match status" value="1"/>
</dbReference>
<gene>
    <name evidence="7 9" type="primary">aroA</name>
    <name evidence="9" type="ORF">Q5Y73_19960</name>
</gene>
<evidence type="ECO:0000256" key="7">
    <source>
        <dbReference type="HAMAP-Rule" id="MF_00210"/>
    </source>
</evidence>
<feature type="binding site" evidence="7">
    <location>
        <position position="186"/>
    </location>
    <ligand>
        <name>3-phosphoshikimate</name>
        <dbReference type="ChEBI" id="CHEBI:145989"/>
    </ligand>
</feature>
<feature type="binding site" evidence="7">
    <location>
        <position position="139"/>
    </location>
    <ligand>
        <name>phosphoenolpyruvate</name>
        <dbReference type="ChEBI" id="CHEBI:58702"/>
    </ligand>
</feature>
<evidence type="ECO:0000313" key="10">
    <source>
        <dbReference type="Proteomes" id="UP001231941"/>
    </source>
</evidence>
<accession>A0ABT9J421</accession>
<organism evidence="9 10">
    <name type="scientific">Chengkuizengella axinellae</name>
    <dbReference type="NCBI Taxonomy" id="3064388"/>
    <lineage>
        <taxon>Bacteria</taxon>
        <taxon>Bacillati</taxon>
        <taxon>Bacillota</taxon>
        <taxon>Bacilli</taxon>
        <taxon>Bacillales</taxon>
        <taxon>Paenibacillaceae</taxon>
        <taxon>Chengkuizengella</taxon>
    </lineage>
</organism>
<sequence>MKKNNYDTRARSPWTKIDAGKTVEIYPNTKKLNGTITIPGSKSLTNRALIMSALANGKSEINGILKSDDSYWCIDSIKKLGVNVEVNDHTVHMVGKSGMWNSGKLYIGAAGTIARFLPGALAITEGLWEIKASERMSKRPVAPLIEALNGIGADIEYMKNSGYYPLSIKGKGLKGGEISLSGKISSQFISGLLIASPYAKEPVTINITDYIVQHSYVLLTLKLMEQFGAHVEYDNTLKKIIVHPSNYLAQNIDLEADASTACYFLALAALTNGRIRIDNLSYETQQPDIKMVNVFEKMGCKVTRGKSFIELEGASKLKGGFEISMREMSDQTLTLAAIAPFTDDPITIRDVAHIRHHESNRISVICDSLSKMGIEVDEFEDGLKVYPGNPKPALLDSYDDHRVAMSLALIGSKVEGIKITDPGCVSKTCPNYFELLKSLGMNIRLL</sequence>
<dbReference type="PANTHER" id="PTHR21090">
    <property type="entry name" value="AROM/DEHYDROQUINATE SYNTHASE"/>
    <property type="match status" value="1"/>
</dbReference>
<dbReference type="InterPro" id="IPR023193">
    <property type="entry name" value="EPSP_synthase_CS"/>
</dbReference>
<evidence type="ECO:0000256" key="4">
    <source>
        <dbReference type="ARBA" id="ARBA00022679"/>
    </source>
</evidence>
<evidence type="ECO:0000256" key="1">
    <source>
        <dbReference type="ARBA" id="ARBA00004811"/>
    </source>
</evidence>
<comment type="caution">
    <text evidence="7">Lacks conserved residue(s) required for the propagation of feature annotation.</text>
</comment>
<name>A0ABT9J421_9BACL</name>
<feature type="binding site" evidence="7">
    <location>
        <position position="357"/>
    </location>
    <ligand>
        <name>3-phosphoshikimate</name>
        <dbReference type="ChEBI" id="CHEBI:145989"/>
    </ligand>
</feature>
<dbReference type="InterPro" id="IPR013792">
    <property type="entry name" value="RNA3'P_cycl/enolpyr_Trfase_a/b"/>
</dbReference>
<dbReference type="EMBL" id="JAVAMP010000014">
    <property type="protein sequence ID" value="MDP5276372.1"/>
    <property type="molecule type" value="Genomic_DNA"/>
</dbReference>
<evidence type="ECO:0000256" key="5">
    <source>
        <dbReference type="ARBA" id="ARBA00023141"/>
    </source>
</evidence>
<dbReference type="InterPro" id="IPR006264">
    <property type="entry name" value="EPSP_synthase"/>
</dbReference>
<keyword evidence="5 7" id="KW-0057">Aromatic amino acid biosynthesis</keyword>
<feature type="binding site" evidence="7">
    <location>
        <position position="42"/>
    </location>
    <ligand>
        <name>3-phosphoshikimate</name>
        <dbReference type="ChEBI" id="CHEBI:145989"/>
    </ligand>
</feature>
<feature type="binding site" evidence="7">
    <location>
        <position position="330"/>
    </location>
    <ligand>
        <name>3-phosphoshikimate</name>
        <dbReference type="ChEBI" id="CHEBI:145989"/>
    </ligand>
</feature>
<keyword evidence="3 7" id="KW-0028">Amino-acid biosynthesis</keyword>
<feature type="active site" description="Proton acceptor" evidence="7">
    <location>
        <position position="330"/>
    </location>
</feature>
<feature type="binding site" evidence="7">
    <location>
        <position position="361"/>
    </location>
    <ligand>
        <name>phosphoenolpyruvate</name>
        <dbReference type="ChEBI" id="CHEBI:58702"/>
    </ligand>
</feature>
<dbReference type="SUPFAM" id="SSF55205">
    <property type="entry name" value="EPT/RTPC-like"/>
    <property type="match status" value="1"/>
</dbReference>
<keyword evidence="10" id="KW-1185">Reference proteome</keyword>
<feature type="binding site" evidence="7">
    <location>
        <position position="47"/>
    </location>
    <ligand>
        <name>3-phosphoshikimate</name>
        <dbReference type="ChEBI" id="CHEBI:145989"/>
    </ligand>
</feature>
<feature type="binding site" evidence="7">
    <location>
        <position position="42"/>
    </location>
    <ligand>
        <name>phosphoenolpyruvate</name>
        <dbReference type="ChEBI" id="CHEBI:58702"/>
    </ligand>
</feature>
<evidence type="ECO:0000256" key="6">
    <source>
        <dbReference type="ARBA" id="ARBA00044633"/>
    </source>
</evidence>
<dbReference type="CDD" id="cd01556">
    <property type="entry name" value="EPSP_synthase"/>
    <property type="match status" value="1"/>
</dbReference>
<dbReference type="Gene3D" id="3.65.10.10">
    <property type="entry name" value="Enolpyruvate transferase domain"/>
    <property type="match status" value="2"/>
</dbReference>
<dbReference type="HAMAP" id="MF_00210">
    <property type="entry name" value="EPSP_synth"/>
    <property type="match status" value="1"/>
</dbReference>
<feature type="domain" description="Enolpyruvate transferase" evidence="8">
    <location>
        <begin position="29"/>
        <end position="435"/>
    </location>
</feature>
<feature type="binding site" evidence="7">
    <location>
        <position position="43"/>
    </location>
    <ligand>
        <name>3-phosphoshikimate</name>
        <dbReference type="ChEBI" id="CHEBI:145989"/>
    </ligand>
</feature>
<reference evidence="9 10" key="1">
    <citation type="submission" date="2023-08" db="EMBL/GenBank/DDBJ databases">
        <authorList>
            <person name="Park J.-S."/>
        </authorList>
    </citation>
    <scope>NUCLEOTIDE SEQUENCE [LARGE SCALE GENOMIC DNA]</scope>
    <source>
        <strain evidence="9 10">2205SS18-9</strain>
    </source>
</reference>
<feature type="binding site" evidence="7">
    <location>
        <position position="187"/>
    </location>
    <ligand>
        <name>3-phosphoshikimate</name>
        <dbReference type="ChEBI" id="CHEBI:145989"/>
    </ligand>
</feature>
<feature type="binding site" evidence="7">
    <location>
        <position position="185"/>
    </location>
    <ligand>
        <name>3-phosphoshikimate</name>
        <dbReference type="ChEBI" id="CHEBI:145989"/>
    </ligand>
</feature>
<feature type="binding site" evidence="7">
    <location>
        <position position="111"/>
    </location>
    <ligand>
        <name>phosphoenolpyruvate</name>
        <dbReference type="ChEBI" id="CHEBI:58702"/>
    </ligand>
</feature>
<feature type="binding site" evidence="7">
    <location>
        <position position="427"/>
    </location>
    <ligand>
        <name>phosphoenolpyruvate</name>
        <dbReference type="ChEBI" id="CHEBI:58702"/>
    </ligand>
</feature>
<feature type="binding site" evidence="7">
    <location>
        <position position="402"/>
    </location>
    <ligand>
        <name>phosphoenolpyruvate</name>
        <dbReference type="ChEBI" id="CHEBI:58702"/>
    </ligand>
</feature>
<dbReference type="EC" id="2.5.1.19" evidence="7"/>
<evidence type="ECO:0000313" key="9">
    <source>
        <dbReference type="EMBL" id="MDP5276372.1"/>
    </source>
</evidence>
<comment type="pathway">
    <text evidence="1 7">Metabolic intermediate biosynthesis; chorismate biosynthesis; chorismate from D-erythrose 4-phosphate and phosphoenolpyruvate: step 6/7.</text>
</comment>
<comment type="function">
    <text evidence="7">Catalyzes the transfer of the enolpyruvyl moiety of phosphoenolpyruvate (PEP) to the 5-hydroxyl of shikimate-3-phosphate (S3P) to produce enolpyruvyl shikimate-3-phosphate and inorganic phosphate.</text>
</comment>
<dbReference type="RefSeq" id="WP_305993681.1">
    <property type="nucleotide sequence ID" value="NZ_JAVAMP010000014.1"/>
</dbReference>
<dbReference type="PIRSF" id="PIRSF000505">
    <property type="entry name" value="EPSPS"/>
    <property type="match status" value="1"/>
</dbReference>
<dbReference type="Proteomes" id="UP001231941">
    <property type="component" value="Unassembled WGS sequence"/>
</dbReference>
<evidence type="ECO:0000259" key="8">
    <source>
        <dbReference type="Pfam" id="PF00275"/>
    </source>
</evidence>
<dbReference type="InterPro" id="IPR036968">
    <property type="entry name" value="Enolpyruvate_Tfrase_sf"/>
</dbReference>
<dbReference type="NCBIfam" id="TIGR01356">
    <property type="entry name" value="aroA"/>
    <property type="match status" value="1"/>
</dbReference>
<dbReference type="Pfam" id="PF00275">
    <property type="entry name" value="EPSP_synthase"/>
    <property type="match status" value="1"/>
</dbReference>
<evidence type="ECO:0000256" key="2">
    <source>
        <dbReference type="ARBA" id="ARBA00009948"/>
    </source>
</evidence>
<dbReference type="GO" id="GO:0003866">
    <property type="term" value="F:3-phosphoshikimate 1-carboxyvinyltransferase activity"/>
    <property type="evidence" value="ECO:0007669"/>
    <property type="project" value="UniProtKB-EC"/>
</dbReference>
<comment type="subunit">
    <text evidence="7">Monomer.</text>
</comment>